<dbReference type="PANTHER" id="PTHR42961">
    <property type="entry name" value="IRON-SULFUR PROTEIN NUBPL"/>
    <property type="match status" value="1"/>
</dbReference>
<proteinExistence type="inferred from homology"/>
<keyword evidence="3 6" id="KW-0067">ATP-binding</keyword>
<feature type="compositionally biased region" description="Polar residues" evidence="7">
    <location>
        <begin position="58"/>
        <end position="70"/>
    </location>
</feature>
<keyword evidence="5 6" id="KW-0411">Iron-sulfur</keyword>
<evidence type="ECO:0000256" key="2">
    <source>
        <dbReference type="ARBA" id="ARBA00022741"/>
    </source>
</evidence>
<dbReference type="GO" id="GO:0051539">
    <property type="term" value="F:4 iron, 4 sulfur cluster binding"/>
    <property type="evidence" value="ECO:0007669"/>
    <property type="project" value="TreeGrafter"/>
</dbReference>
<dbReference type="InterPro" id="IPR002744">
    <property type="entry name" value="MIP18-like"/>
</dbReference>
<dbReference type="Pfam" id="PF01883">
    <property type="entry name" value="FeS_assembly_P"/>
    <property type="match status" value="1"/>
</dbReference>
<evidence type="ECO:0000256" key="3">
    <source>
        <dbReference type="ARBA" id="ARBA00022840"/>
    </source>
</evidence>
<name>A0A2N5J2H4_9BIFI</name>
<evidence type="ECO:0000256" key="1">
    <source>
        <dbReference type="ARBA" id="ARBA00022723"/>
    </source>
</evidence>
<keyword evidence="1 6" id="KW-0479">Metal-binding</keyword>
<dbReference type="Proteomes" id="UP000234935">
    <property type="component" value="Unassembled WGS sequence"/>
</dbReference>
<dbReference type="GO" id="GO:0046872">
    <property type="term" value="F:metal ion binding"/>
    <property type="evidence" value="ECO:0007669"/>
    <property type="project" value="UniProtKB-KW"/>
</dbReference>
<comment type="subunit">
    <text evidence="6">Homodimer.</text>
</comment>
<dbReference type="InterPro" id="IPR034904">
    <property type="entry name" value="FSCA_dom_sf"/>
</dbReference>
<dbReference type="SUPFAM" id="SSF52540">
    <property type="entry name" value="P-loop containing nucleoside triphosphate hydrolases"/>
    <property type="match status" value="1"/>
</dbReference>
<feature type="region of interest" description="Disordered" evidence="7">
    <location>
        <begin position="43"/>
        <end position="147"/>
    </location>
</feature>
<protein>
    <recommendedName>
        <fullName evidence="6">Iron-sulfur cluster carrier protein</fullName>
    </recommendedName>
</protein>
<dbReference type="GO" id="GO:0016226">
    <property type="term" value="P:iron-sulfur cluster assembly"/>
    <property type="evidence" value="ECO:0007669"/>
    <property type="project" value="InterPro"/>
</dbReference>
<dbReference type="HAMAP" id="MF_02040">
    <property type="entry name" value="Mrp_NBP35"/>
    <property type="match status" value="1"/>
</dbReference>
<accession>A0A2N5J2H4</accession>
<gene>
    <name evidence="9" type="ORF">CGZ88_0583</name>
</gene>
<keyword evidence="4 6" id="KW-0408">Iron</keyword>
<dbReference type="InterPro" id="IPR033756">
    <property type="entry name" value="YlxH/NBP35"/>
</dbReference>
<dbReference type="GO" id="GO:0016887">
    <property type="term" value="F:ATP hydrolysis activity"/>
    <property type="evidence" value="ECO:0007669"/>
    <property type="project" value="UniProtKB-UniRule"/>
</dbReference>
<dbReference type="AlphaFoldDB" id="A0A2N5J2H4"/>
<dbReference type="InterPro" id="IPR044304">
    <property type="entry name" value="NUBPL-like"/>
</dbReference>
<keyword evidence="2 6" id="KW-0547">Nucleotide-binding</keyword>
<evidence type="ECO:0000313" key="10">
    <source>
        <dbReference type="Proteomes" id="UP000234935"/>
    </source>
</evidence>
<evidence type="ECO:0000256" key="6">
    <source>
        <dbReference type="HAMAP-Rule" id="MF_02040"/>
    </source>
</evidence>
<dbReference type="GO" id="GO:0005524">
    <property type="term" value="F:ATP binding"/>
    <property type="evidence" value="ECO:0007669"/>
    <property type="project" value="UniProtKB-UniRule"/>
</dbReference>
<feature type="binding site" evidence="6">
    <location>
        <begin position="234"/>
        <end position="241"/>
    </location>
    <ligand>
        <name>ATP</name>
        <dbReference type="ChEBI" id="CHEBI:30616"/>
    </ligand>
</feature>
<dbReference type="InterPro" id="IPR027417">
    <property type="entry name" value="P-loop_NTPase"/>
</dbReference>
<organism evidence="9 10">
    <name type="scientific">Bifidobacterium anseris</name>
    <dbReference type="NCBI Taxonomy" id="2020963"/>
    <lineage>
        <taxon>Bacteria</taxon>
        <taxon>Bacillati</taxon>
        <taxon>Actinomycetota</taxon>
        <taxon>Actinomycetes</taxon>
        <taxon>Bifidobacteriales</taxon>
        <taxon>Bifidobacteriaceae</taxon>
        <taxon>Bifidobacterium</taxon>
    </lineage>
</organism>
<evidence type="ECO:0000313" key="9">
    <source>
        <dbReference type="EMBL" id="PLS28421.1"/>
    </source>
</evidence>
<dbReference type="GO" id="GO:0140663">
    <property type="term" value="F:ATP-dependent FeS chaperone activity"/>
    <property type="evidence" value="ECO:0007669"/>
    <property type="project" value="InterPro"/>
</dbReference>
<feature type="domain" description="MIP18 family-like" evidence="8">
    <location>
        <begin position="10"/>
        <end position="39"/>
    </location>
</feature>
<comment type="caution">
    <text evidence="9">The sequence shown here is derived from an EMBL/GenBank/DDBJ whole genome shotgun (WGS) entry which is preliminary data.</text>
</comment>
<dbReference type="InterPro" id="IPR019591">
    <property type="entry name" value="Mrp/NBP35_ATP-bd"/>
</dbReference>
<keyword evidence="6" id="KW-0378">Hydrolase</keyword>
<evidence type="ECO:0000259" key="8">
    <source>
        <dbReference type="Pfam" id="PF01883"/>
    </source>
</evidence>
<dbReference type="Gene3D" id="3.30.300.130">
    <property type="entry name" value="Fe-S cluster assembly (FSCA)"/>
    <property type="match status" value="1"/>
</dbReference>
<evidence type="ECO:0000256" key="5">
    <source>
        <dbReference type="ARBA" id="ARBA00023014"/>
    </source>
</evidence>
<reference evidence="9 10" key="1">
    <citation type="submission" date="2017-07" db="EMBL/GenBank/DDBJ databases">
        <title>Bifidobacterium novel species.</title>
        <authorList>
            <person name="Lugli G.A."/>
            <person name="Milani C."/>
            <person name="Duranti S."/>
            <person name="Mangifesta M."/>
        </authorList>
    </citation>
    <scope>NUCLEOTIDE SEQUENCE [LARGE SCALE GENOMIC DNA]</scope>
    <source>
        <strain evidence="10">Goo31D</strain>
    </source>
</reference>
<keyword evidence="10" id="KW-1185">Reference proteome</keyword>
<dbReference type="SUPFAM" id="SSF117916">
    <property type="entry name" value="Fe-S cluster assembly (FSCA) domain-like"/>
    <property type="match status" value="1"/>
</dbReference>
<dbReference type="Pfam" id="PF10609">
    <property type="entry name" value="ParA"/>
    <property type="match status" value="1"/>
</dbReference>
<comment type="function">
    <text evidence="6">Binds and transfers iron-sulfur (Fe-S) clusters to target apoproteins. Can hydrolyze ATP.</text>
</comment>
<sequence length="488" mass="51460">MSDETTIIEHAVLERLDHVIDPELGRSVTQLGMIANITVIPTSGAASPDATDDVSPHATGSASSMLTGGTPNAAARNAADTDVDLTGSTDDPATRNDAARSSSATRNDVDDAATGSSATRNDDDDDATGSSAARSDVDDATHSGDDTAARGRAYDVVVEVELTVPGCPLSEQIAAQIEQAVRSYPYARLTPRINVGTMADEKLQALVSDLKAARRENPFNKPGIKTRIFAIASGKGGVGKSSISANLAATFAALGYDTAAIDADIYGFSLPRLFGVHSQPTNLNGMLMPVTSWGVKLMSIGMFAGSDRAILWRGPRLQRSLEQFLADVWWGEPDVLILDLAPGTGDMAISVAQALPNAELVVVTTPQPSASDIAVRSGLVALQVPMHVRGVVENMSYFDYAGERLEIFGAGGGERVSEQLSRALGHDVPLLARLPLDPRIREIGESEGRPAVLNEDGTLRDDDFGDTFVRLARTLIDDVPPTSAADKR</sequence>
<comment type="similarity">
    <text evidence="6">Belongs to the Mrp/NBP35 ATP-binding proteins family.</text>
</comment>
<evidence type="ECO:0000256" key="4">
    <source>
        <dbReference type="ARBA" id="ARBA00023004"/>
    </source>
</evidence>
<dbReference type="Gene3D" id="3.40.50.300">
    <property type="entry name" value="P-loop containing nucleotide triphosphate hydrolases"/>
    <property type="match status" value="1"/>
</dbReference>
<dbReference type="PANTHER" id="PTHR42961:SF2">
    <property type="entry name" value="IRON-SULFUR PROTEIN NUBPL"/>
    <property type="match status" value="1"/>
</dbReference>
<dbReference type="EMBL" id="NMYC01000001">
    <property type="protein sequence ID" value="PLS28421.1"/>
    <property type="molecule type" value="Genomic_DNA"/>
</dbReference>
<evidence type="ECO:0000256" key="7">
    <source>
        <dbReference type="SAM" id="MobiDB-lite"/>
    </source>
</evidence>
<feature type="compositionally biased region" description="Basic and acidic residues" evidence="7">
    <location>
        <begin position="135"/>
        <end position="147"/>
    </location>
</feature>
<dbReference type="CDD" id="cd02037">
    <property type="entry name" value="Mrp_NBP35"/>
    <property type="match status" value="1"/>
</dbReference>